<dbReference type="PANTHER" id="PTHR11567">
    <property type="entry name" value="ACID PHOSPHATASE-RELATED"/>
    <property type="match status" value="1"/>
</dbReference>
<dbReference type="CDD" id="cd07061">
    <property type="entry name" value="HP_HAP_like"/>
    <property type="match status" value="1"/>
</dbReference>
<keyword evidence="3" id="KW-1133">Transmembrane helix</keyword>
<keyword evidence="2" id="KW-0378">Hydrolase</keyword>
<dbReference type="Pfam" id="PF00328">
    <property type="entry name" value="His_Phos_2"/>
    <property type="match status" value="1"/>
</dbReference>
<dbReference type="Gene3D" id="3.40.50.1240">
    <property type="entry name" value="Phosphoglycerate mutase-like"/>
    <property type="match status" value="1"/>
</dbReference>
<dbReference type="PANTHER" id="PTHR11567:SF110">
    <property type="entry name" value="2-PHOSPHOXYLOSE PHOSPHATASE 1"/>
    <property type="match status" value="1"/>
</dbReference>
<name>A0ABQ9YHG9_9EUKA</name>
<dbReference type="InterPro" id="IPR000560">
    <property type="entry name" value="His_Pase_clade-2"/>
</dbReference>
<sequence length="437" mass="48503">MIVCALISLVVMHDTSVRNAPKLIQVITTCRHGIRSNENMIPSLKCPTWNSAPAQITPLGAKQNYELGKHLSQKYSSLIGNTYNFKKHLIRSTNTNKCLSSAQDFAQGLFEQYATDYKTNHSIAWYAPIESDTFAIDYVMEGEQACNKQISTLRAPLRETEEFKTKLAESKAFFAEVTTEGGFTSGITLPTVGRAAEQIILLTGHGYTKDNNPFDGEKCFYENDETNNKLVQYATENNIMNNAPELVEISKLQNSPFINEVVSQMKLAFTKNSSREFIMYMGDNGNILGPVQWAKGKSHGRASFGGYFYFELYQMDDNTEGVKFGYYNLTTTVSPIDFSASFSYTDGEDLTKNICPGKEYCTFNDLVSTVYTNDEWMKVCGLVTEDEPVTTWPKAAIGTVIPLAVCLAVAVVAAIIFAICCCMRKPSGSKSGEMGNM</sequence>
<protein>
    <submittedName>
        <fullName evidence="4">Uncharacterized protein</fullName>
    </submittedName>
</protein>
<reference evidence="4 5" key="1">
    <citation type="journal article" date="2022" name="bioRxiv">
        <title>Genomics of Preaxostyla Flagellates Illuminates Evolutionary Transitions and the Path Towards Mitochondrial Loss.</title>
        <authorList>
            <person name="Novak L.V.F."/>
            <person name="Treitli S.C."/>
            <person name="Pyrih J."/>
            <person name="Halakuc P."/>
            <person name="Pipaliya S.V."/>
            <person name="Vacek V."/>
            <person name="Brzon O."/>
            <person name="Soukal P."/>
            <person name="Eme L."/>
            <person name="Dacks J.B."/>
            <person name="Karnkowska A."/>
            <person name="Elias M."/>
            <person name="Hampl V."/>
        </authorList>
    </citation>
    <scope>NUCLEOTIDE SEQUENCE [LARGE SCALE GENOMIC DNA]</scope>
    <source>
        <strain evidence="4">NAU3</strain>
        <tissue evidence="4">Gut</tissue>
    </source>
</reference>
<dbReference type="SUPFAM" id="SSF53254">
    <property type="entry name" value="Phosphoglycerate mutase-like"/>
    <property type="match status" value="1"/>
</dbReference>
<gene>
    <name evidence="4" type="ORF">BLNAU_1737</name>
</gene>
<comment type="similarity">
    <text evidence="1">Belongs to the histidine acid phosphatase family.</text>
</comment>
<evidence type="ECO:0000313" key="4">
    <source>
        <dbReference type="EMBL" id="KAK2963204.1"/>
    </source>
</evidence>
<keyword evidence="3" id="KW-0812">Transmembrane</keyword>
<feature type="transmembrane region" description="Helical" evidence="3">
    <location>
        <begin position="400"/>
        <end position="422"/>
    </location>
</feature>
<dbReference type="EMBL" id="JARBJD010000007">
    <property type="protein sequence ID" value="KAK2963204.1"/>
    <property type="molecule type" value="Genomic_DNA"/>
</dbReference>
<evidence type="ECO:0000256" key="2">
    <source>
        <dbReference type="ARBA" id="ARBA00022801"/>
    </source>
</evidence>
<comment type="caution">
    <text evidence="4">The sequence shown here is derived from an EMBL/GenBank/DDBJ whole genome shotgun (WGS) entry which is preliminary data.</text>
</comment>
<evidence type="ECO:0000256" key="3">
    <source>
        <dbReference type="SAM" id="Phobius"/>
    </source>
</evidence>
<dbReference type="InterPro" id="IPR029033">
    <property type="entry name" value="His_PPase_superfam"/>
</dbReference>
<keyword evidence="5" id="KW-1185">Reference proteome</keyword>
<proteinExistence type="inferred from homology"/>
<keyword evidence="3" id="KW-0472">Membrane</keyword>
<organism evidence="4 5">
    <name type="scientific">Blattamonas nauphoetae</name>
    <dbReference type="NCBI Taxonomy" id="2049346"/>
    <lineage>
        <taxon>Eukaryota</taxon>
        <taxon>Metamonada</taxon>
        <taxon>Preaxostyla</taxon>
        <taxon>Oxymonadida</taxon>
        <taxon>Blattamonas</taxon>
    </lineage>
</organism>
<dbReference type="Proteomes" id="UP001281761">
    <property type="component" value="Unassembled WGS sequence"/>
</dbReference>
<evidence type="ECO:0000256" key="1">
    <source>
        <dbReference type="ARBA" id="ARBA00005375"/>
    </source>
</evidence>
<evidence type="ECO:0000313" key="5">
    <source>
        <dbReference type="Proteomes" id="UP001281761"/>
    </source>
</evidence>
<accession>A0ABQ9YHG9</accession>
<dbReference type="InterPro" id="IPR050645">
    <property type="entry name" value="Histidine_acid_phosphatase"/>
</dbReference>